<feature type="binding site" evidence="3">
    <location>
        <position position="62"/>
    </location>
    <ligand>
        <name>substrate</name>
    </ligand>
</feature>
<feature type="binding site" evidence="3">
    <location>
        <begin position="12"/>
        <end position="15"/>
    </location>
    <ligand>
        <name>substrate</name>
    </ligand>
</feature>
<feature type="binding site" evidence="3">
    <location>
        <position position="28"/>
    </location>
    <ligand>
        <name>substrate</name>
    </ligand>
</feature>
<comment type="caution">
    <text evidence="3">Lacks conserved residue(s) required for the propagation of feature annotation.</text>
</comment>
<comment type="subunit">
    <text evidence="3">Homodimer.</text>
</comment>
<name>A0ABS3UD74_9ACTN</name>
<dbReference type="InterPro" id="IPR036424">
    <property type="entry name" value="UPP_synth-like_sf"/>
</dbReference>
<feature type="binding site" evidence="3">
    <location>
        <position position="16"/>
    </location>
    <ligand>
        <name>substrate</name>
    </ligand>
</feature>
<keyword evidence="5" id="KW-1185">Reference proteome</keyword>
<keyword evidence="3" id="KW-0460">Magnesium</keyword>
<dbReference type="PANTHER" id="PTHR10291">
    <property type="entry name" value="DEHYDRODOLICHYL DIPHOSPHATE SYNTHASE FAMILY MEMBER"/>
    <property type="match status" value="1"/>
</dbReference>
<dbReference type="SUPFAM" id="SSF64005">
    <property type="entry name" value="Undecaprenyl diphosphate synthase"/>
    <property type="match status" value="1"/>
</dbReference>
<comment type="cofactor">
    <cofactor evidence="3">
        <name>Mg(2+)</name>
        <dbReference type="ChEBI" id="CHEBI:18420"/>
    </cofactor>
    <text evidence="3">Binds 2 magnesium ions per subunit.</text>
</comment>
<comment type="similarity">
    <text evidence="2">Belongs to the UPP synthase family. Z-FPP synthase subfamily.</text>
</comment>
<evidence type="ECO:0000256" key="3">
    <source>
        <dbReference type="HAMAP-Rule" id="MF_01139"/>
    </source>
</evidence>
<keyword evidence="3" id="KW-0479">Metal-binding</keyword>
<evidence type="ECO:0000256" key="1">
    <source>
        <dbReference type="ARBA" id="ARBA00022679"/>
    </source>
</evidence>
<dbReference type="PANTHER" id="PTHR10291:SF43">
    <property type="entry name" value="DEHYDRODOLICHYL DIPHOSPHATE SYNTHASE COMPLEX SUBUNIT DHDDS"/>
    <property type="match status" value="1"/>
</dbReference>
<reference evidence="4 5" key="1">
    <citation type="submission" date="2021-03" db="EMBL/GenBank/DDBJ databases">
        <title>Actinoplanes flavus sp. nov., a novel actinomycete isolated from Coconut Palm rhizosphere soil.</title>
        <authorList>
            <person name="Luo X."/>
        </authorList>
    </citation>
    <scope>NUCLEOTIDE SEQUENCE [LARGE SCALE GENOMIC DNA]</scope>
    <source>
        <strain evidence="4 5">NEAU-H7</strain>
    </source>
</reference>
<protein>
    <recommendedName>
        <fullName evidence="3">Isoprenyl transferase</fullName>
        <ecNumber evidence="3">2.5.1.-</ecNumber>
    </recommendedName>
</protein>
<dbReference type="GO" id="GO:0008834">
    <property type="term" value="F:ditrans,polycis-undecaprenyl-diphosphate synthase [(2E,6E)-farnesyl-diphosphate specific] activity"/>
    <property type="evidence" value="ECO:0007669"/>
    <property type="project" value="UniProtKB-EC"/>
</dbReference>
<evidence type="ECO:0000313" key="4">
    <source>
        <dbReference type="EMBL" id="MBO3736729.1"/>
    </source>
</evidence>
<dbReference type="EMBL" id="JAGFNS010000002">
    <property type="protein sequence ID" value="MBO3736729.1"/>
    <property type="molecule type" value="Genomic_DNA"/>
</dbReference>
<feature type="active site" description="Proton acceptor" evidence="3">
    <location>
        <position position="59"/>
    </location>
</feature>
<proteinExistence type="inferred from homology"/>
<feature type="active site" evidence="3">
    <location>
        <position position="11"/>
    </location>
</feature>
<dbReference type="Gene3D" id="3.40.1180.10">
    <property type="entry name" value="Decaprenyl diphosphate synthase-like"/>
    <property type="match status" value="1"/>
</dbReference>
<feature type="binding site" evidence="3">
    <location>
        <position position="11"/>
    </location>
    <ligand>
        <name>Mg(2+)</name>
        <dbReference type="ChEBI" id="CHEBI:18420"/>
    </ligand>
</feature>
<comment type="function">
    <text evidence="3">Catalyzes the condensation of isopentenyl diphosphate (IPP) with allylic pyrophosphates generating different type of terpenoids.</text>
</comment>
<evidence type="ECO:0000313" key="5">
    <source>
        <dbReference type="Proteomes" id="UP000679690"/>
    </source>
</evidence>
<dbReference type="NCBIfam" id="TIGR00055">
    <property type="entry name" value="uppS"/>
    <property type="match status" value="1"/>
</dbReference>
<dbReference type="InterPro" id="IPR001441">
    <property type="entry name" value="UPP_synth-like"/>
</dbReference>
<dbReference type="EC" id="2.5.1.-" evidence="3"/>
<feature type="binding site" evidence="3">
    <location>
        <position position="189"/>
    </location>
    <ligand>
        <name>Mg(2+)</name>
        <dbReference type="ChEBI" id="CHEBI:18420"/>
    </ligand>
</feature>
<dbReference type="Pfam" id="PF01255">
    <property type="entry name" value="Prenyltransf"/>
    <property type="match status" value="1"/>
</dbReference>
<feature type="binding site" evidence="3">
    <location>
        <position position="170"/>
    </location>
    <ligand>
        <name>substrate</name>
    </ligand>
</feature>
<comment type="caution">
    <text evidence="4">The sequence shown here is derived from an EMBL/GenBank/DDBJ whole genome shotgun (WGS) entry which is preliminary data.</text>
</comment>
<evidence type="ECO:0000256" key="2">
    <source>
        <dbReference type="ARBA" id="ARBA00038453"/>
    </source>
</evidence>
<gene>
    <name evidence="4" type="primary">uppS</name>
    <name evidence="4" type="ORF">J5X75_04245</name>
</gene>
<dbReference type="Proteomes" id="UP000679690">
    <property type="component" value="Unassembled WGS sequence"/>
</dbReference>
<organism evidence="4 5">
    <name type="scientific">Actinoplanes flavus</name>
    <dbReference type="NCBI Taxonomy" id="2820290"/>
    <lineage>
        <taxon>Bacteria</taxon>
        <taxon>Bacillati</taxon>
        <taxon>Actinomycetota</taxon>
        <taxon>Actinomycetes</taxon>
        <taxon>Micromonosporales</taxon>
        <taxon>Micromonosporaceae</taxon>
        <taxon>Actinoplanes</taxon>
    </lineage>
</organism>
<dbReference type="HAMAP" id="MF_01139">
    <property type="entry name" value="ISPT"/>
    <property type="match status" value="1"/>
</dbReference>
<keyword evidence="1 3" id="KW-0808">Transferase</keyword>
<sequence>MRPQHVLIFPDGNRRWATMRGLPSSVAHSRGSWKADEVINWCKDRRIRHLSLYLVSAANLKRDPSTLEPMVEILTKVIQHLATVRSARFLPVGDLSILPPAMAAALVDAHSATSDVSGMSVNLIAGYSPEWELTQAIAQTAASQEPPAHAALSSLFFPYGQQPSVDLIIRTSGERRLSGLLPWQSAQAELHFTPVLWPDYTEHHFQEAINDFAQRTRRFGL</sequence>
<accession>A0ABS3UD74</accession>
<dbReference type="CDD" id="cd00475">
    <property type="entry name" value="Cis_IPPS"/>
    <property type="match status" value="1"/>
</dbReference>
<feature type="binding site" evidence="3">
    <location>
        <begin position="176"/>
        <end position="178"/>
    </location>
    <ligand>
        <name>substrate</name>
    </ligand>
</feature>